<accession>A0ABW6HGC9</accession>
<gene>
    <name evidence="3" type="ORF">ACFW88_34975</name>
</gene>
<feature type="transmembrane region" description="Helical" evidence="2">
    <location>
        <begin position="223"/>
        <end position="244"/>
    </location>
</feature>
<keyword evidence="2" id="KW-0812">Transmembrane</keyword>
<dbReference type="Proteomes" id="UP001599756">
    <property type="component" value="Unassembled WGS sequence"/>
</dbReference>
<name>A0ABW6HGC9_9ACTN</name>
<feature type="region of interest" description="Disordered" evidence="1">
    <location>
        <begin position="1"/>
        <end position="45"/>
    </location>
</feature>
<dbReference type="EMBL" id="JBHYTS010000104">
    <property type="protein sequence ID" value="MFE1755682.1"/>
    <property type="molecule type" value="Genomic_DNA"/>
</dbReference>
<organism evidence="3 4">
    <name type="scientific">Streptomyces anandii</name>
    <dbReference type="NCBI Taxonomy" id="285454"/>
    <lineage>
        <taxon>Bacteria</taxon>
        <taxon>Bacillati</taxon>
        <taxon>Actinomycetota</taxon>
        <taxon>Actinomycetes</taxon>
        <taxon>Kitasatosporales</taxon>
        <taxon>Streptomycetaceae</taxon>
        <taxon>Streptomyces</taxon>
    </lineage>
</organism>
<keyword evidence="2" id="KW-1133">Transmembrane helix</keyword>
<evidence type="ECO:0000313" key="4">
    <source>
        <dbReference type="Proteomes" id="UP001599756"/>
    </source>
</evidence>
<feature type="transmembrane region" description="Helical" evidence="2">
    <location>
        <begin position="87"/>
        <end position="110"/>
    </location>
</feature>
<evidence type="ECO:0000256" key="2">
    <source>
        <dbReference type="SAM" id="Phobius"/>
    </source>
</evidence>
<keyword evidence="4" id="KW-1185">Reference proteome</keyword>
<protein>
    <recommendedName>
        <fullName evidence="5">PH domain-containing protein</fullName>
    </recommendedName>
</protein>
<evidence type="ECO:0008006" key="5">
    <source>
        <dbReference type="Google" id="ProtNLM"/>
    </source>
</evidence>
<proteinExistence type="predicted"/>
<feature type="compositionally biased region" description="Basic and acidic residues" evidence="1">
    <location>
        <begin position="14"/>
        <end position="28"/>
    </location>
</feature>
<evidence type="ECO:0000313" key="3">
    <source>
        <dbReference type="EMBL" id="MFE1755682.1"/>
    </source>
</evidence>
<reference evidence="3 4" key="1">
    <citation type="submission" date="2024-09" db="EMBL/GenBank/DDBJ databases">
        <title>The Natural Products Discovery Center: Release of the First 8490 Sequenced Strains for Exploring Actinobacteria Biosynthetic Diversity.</title>
        <authorList>
            <person name="Kalkreuter E."/>
            <person name="Kautsar S.A."/>
            <person name="Yang D."/>
            <person name="Bader C.D."/>
            <person name="Teijaro C.N."/>
            <person name="Fluegel L."/>
            <person name="Davis C.M."/>
            <person name="Simpson J.R."/>
            <person name="Lauterbach L."/>
            <person name="Steele A.D."/>
            <person name="Gui C."/>
            <person name="Meng S."/>
            <person name="Li G."/>
            <person name="Viehrig K."/>
            <person name="Ye F."/>
            <person name="Su P."/>
            <person name="Kiefer A.F."/>
            <person name="Nichols A."/>
            <person name="Cepeda A.J."/>
            <person name="Yan W."/>
            <person name="Fan B."/>
            <person name="Jiang Y."/>
            <person name="Adhikari A."/>
            <person name="Zheng C.-J."/>
            <person name="Schuster L."/>
            <person name="Cowan T.M."/>
            <person name="Smanski M.J."/>
            <person name="Chevrette M.G."/>
            <person name="De Carvalho L.P.S."/>
            <person name="Shen B."/>
        </authorList>
    </citation>
    <scope>NUCLEOTIDE SEQUENCE [LARGE SCALE GENOMIC DNA]</scope>
    <source>
        <strain evidence="3 4">NPDC059500</strain>
    </source>
</reference>
<sequence>MSEATGYGSIVPRAVERQDTRMTTRPPDEAPLSGAQDDGDAPWVSVRPDSRTVKGPLIAAAPLIVIGALRMALMMDRGRGTSEGSGTTGFVVGLLAVAFPLVLVGVLTGLRWANAGILLEDGVLTVRDRWNRKVLHAPVHELTGVHTLRAPVDGPHGGRVVLTSRTRRPVLVDPRQWNPEALARLWRELALPAEDHGFVTWPVLRQRFPGIRPPWRHVHVAQFGLLAAVVTIAYIALVVNLPFFL</sequence>
<evidence type="ECO:0000256" key="1">
    <source>
        <dbReference type="SAM" id="MobiDB-lite"/>
    </source>
</evidence>
<feature type="transmembrane region" description="Helical" evidence="2">
    <location>
        <begin position="57"/>
        <end position="75"/>
    </location>
</feature>
<comment type="caution">
    <text evidence="3">The sequence shown here is derived from an EMBL/GenBank/DDBJ whole genome shotgun (WGS) entry which is preliminary data.</text>
</comment>
<dbReference type="RefSeq" id="WP_381811705.1">
    <property type="nucleotide sequence ID" value="NZ_JBHYTS010000104.1"/>
</dbReference>
<keyword evidence="2" id="KW-0472">Membrane</keyword>